<dbReference type="GeneTree" id="ENSGT00940000159345"/>
<keyword evidence="7" id="KW-1015">Disulfide bond</keyword>
<keyword evidence="4 13" id="KW-0732">Signal</keyword>
<dbReference type="BioGRID-ORCS" id="26762">
    <property type="hits" value="18 hits in 1151 CRISPR screens"/>
</dbReference>
<feature type="chain" id="PRO_5014571006" evidence="13">
    <location>
        <begin position="21"/>
        <end position="401"/>
    </location>
</feature>
<dbReference type="PROSITE" id="PS00290">
    <property type="entry name" value="IG_MHC"/>
    <property type="match status" value="1"/>
</dbReference>
<dbReference type="InterPro" id="IPR052331">
    <property type="entry name" value="TIM_domain-containing_protein"/>
</dbReference>
<dbReference type="ProteomicsDB" id="20197"/>
<dbReference type="SMR" id="E9PFX0"/>
<dbReference type="UCSC" id="uc011ddl.2">
    <property type="organism name" value="human"/>
</dbReference>
<dbReference type="Gene3D" id="2.60.40.10">
    <property type="entry name" value="Immunoglobulins"/>
    <property type="match status" value="1"/>
</dbReference>
<comment type="similarity">
    <text evidence="10">Belongs to the immunoglobulin superfamily. TIM family.</text>
</comment>
<dbReference type="RefSeq" id="XP_024301791.1">
    <property type="nucleotide sequence ID" value="XM_024446023.2"/>
</dbReference>
<dbReference type="FunFam" id="2.60.40.10:FF:000774">
    <property type="entry name" value="Hepatitis A virus cellular receptor 1"/>
    <property type="match status" value="1"/>
</dbReference>
<reference evidence="14" key="6">
    <citation type="submission" date="2025-09" db="UniProtKB">
        <authorList>
            <consortium name="Ensembl"/>
        </authorList>
    </citation>
    <scope>IDENTIFICATION</scope>
</reference>
<dbReference type="ChiTaRS" id="HAVCR1">
    <property type="organism name" value="human"/>
</dbReference>
<keyword evidence="9" id="KW-0393">Immunoglobulin domain</keyword>
<dbReference type="RefSeq" id="XP_024301790.1">
    <property type="nucleotide sequence ID" value="XM_024446022.2"/>
</dbReference>
<dbReference type="InterPro" id="IPR036179">
    <property type="entry name" value="Ig-like_dom_sf"/>
</dbReference>
<dbReference type="MassIVE" id="E9PFX0"/>
<dbReference type="Bgee" id="ENSG00000113249">
    <property type="expression patterns" value="Expressed in male germ line stem cell (sensu Vertebrata) in testis and 88 other cell types or tissues"/>
</dbReference>
<evidence type="ECO:0000256" key="12">
    <source>
        <dbReference type="SAM" id="Phobius"/>
    </source>
</evidence>
<evidence type="ECO:0000256" key="10">
    <source>
        <dbReference type="ARBA" id="ARBA00038203"/>
    </source>
</evidence>
<evidence type="ECO:0000313" key="14">
    <source>
        <dbReference type="Ensembl" id="ENSP00000428524.1"/>
    </source>
</evidence>
<reference evidence="14 15" key="2">
    <citation type="journal article" date="2004" name="Nature">
        <title>The DNA sequence and comparative analysis of human chromosome 5.</title>
        <authorList>
            <person name="Schmutz J."/>
            <person name="Martin J."/>
            <person name="Terry A."/>
            <person name="Couronne O."/>
            <person name="Grimwood J."/>
            <person name="Lowry S."/>
            <person name="Gordon L.A."/>
            <person name="Scott D."/>
            <person name="Xie G."/>
            <person name="Huang W."/>
            <person name="Hellsten U."/>
            <person name="Tran-Gyamfi M."/>
            <person name="She X."/>
            <person name="Prabhakar S."/>
            <person name="Aerts A."/>
            <person name="Altherr M."/>
            <person name="Bajorek E."/>
            <person name="Black S."/>
            <person name="Branscomb E."/>
            <person name="Caoile C."/>
            <person name="Challacombe J.F."/>
            <person name="Chan Y.M."/>
            <person name="Denys M."/>
            <person name="Detter J.C."/>
            <person name="Escobar J."/>
            <person name="Flowers D."/>
            <person name="Fotopulos D."/>
            <person name="Glavina T."/>
            <person name="Gomez M."/>
            <person name="Gonzales E."/>
            <person name="Goodstein D."/>
            <person name="Grigoriev I."/>
            <person name="Groza M."/>
            <person name="Hammon N."/>
            <person name="Hawkins T."/>
            <person name="Haydu L."/>
            <person name="Israni S."/>
            <person name="Jett J."/>
            <person name="Kadner K."/>
            <person name="Kimball H."/>
            <person name="Kobayashi A."/>
            <person name="Lopez F."/>
            <person name="Lou Y."/>
            <person name="Martinez D."/>
            <person name="Medina C."/>
            <person name="Morgan J."/>
            <person name="Nandkeshwar R."/>
            <person name="Noonan J.P."/>
            <person name="Pitluck S."/>
            <person name="Pollard M."/>
            <person name="Predki P."/>
            <person name="Priest J."/>
            <person name="Ramirez L."/>
            <person name="Retterer J."/>
            <person name="Rodriguez A."/>
            <person name="Rogers S."/>
            <person name="Salamov A."/>
            <person name="Salazar A."/>
            <person name="Thayer N."/>
            <person name="Tice H."/>
            <person name="Tsai M."/>
            <person name="Ustaszewska A."/>
            <person name="Vo N."/>
            <person name="Wheeler J."/>
            <person name="Wu K."/>
            <person name="Yang J."/>
            <person name="Dickson M."/>
            <person name="Cheng J.F."/>
            <person name="Eichler E.E."/>
            <person name="Olsen A."/>
            <person name="Pennacchio L.A."/>
            <person name="Rokhsar D.S."/>
            <person name="Richardson P."/>
            <person name="Lucas S.M."/>
            <person name="Myers R.M."/>
            <person name="Rubin E.M."/>
        </authorList>
    </citation>
    <scope>NUCLEOTIDE SEQUENCE [LARGE SCALE GENOMIC DNA]</scope>
</reference>
<dbReference type="HGNC" id="HGNC:17866">
    <property type="gene designation" value="HAVCR1"/>
</dbReference>
<dbReference type="InterPro" id="IPR013106">
    <property type="entry name" value="Ig_V-set"/>
</dbReference>
<dbReference type="RefSeq" id="NP_001295085.1">
    <property type="nucleotide sequence ID" value="NM_001308156.2"/>
</dbReference>
<reference evidence="14" key="5">
    <citation type="submission" date="2025-08" db="UniProtKB">
        <authorList>
            <consortium name="Ensembl"/>
        </authorList>
    </citation>
    <scope>IDENTIFICATION</scope>
</reference>
<evidence type="ECO:0000256" key="9">
    <source>
        <dbReference type="ARBA" id="ARBA00023319"/>
    </source>
</evidence>
<dbReference type="PANTHER" id="PTHR47009:SF1">
    <property type="entry name" value="HEPATITIS A VIRUS CELLULAR RECEPTOR 1"/>
    <property type="match status" value="1"/>
</dbReference>
<name>E9PFX0_HUMAN</name>
<keyword evidence="6 12" id="KW-0472">Membrane</keyword>
<evidence type="ECO:0000313" key="15">
    <source>
        <dbReference type="Proteomes" id="UP000005640"/>
    </source>
</evidence>
<accession>E9PFX0</accession>
<dbReference type="InterPro" id="IPR007110">
    <property type="entry name" value="Ig-like_dom"/>
</dbReference>
<dbReference type="CTD" id="26762"/>
<dbReference type="AlphaFoldDB" id="E9PFX0"/>
<dbReference type="GO" id="GO:0005886">
    <property type="term" value="C:plasma membrane"/>
    <property type="evidence" value="ECO:0007669"/>
    <property type="project" value="UniProtKB-SubCell"/>
</dbReference>
<keyword evidence="2" id="KW-1003">Cell membrane</keyword>
<evidence type="ECO:0000256" key="2">
    <source>
        <dbReference type="ARBA" id="ARBA00022475"/>
    </source>
</evidence>
<dbReference type="RefSeq" id="XP_024301788.1">
    <property type="nucleotide sequence ID" value="XM_024446020.2"/>
</dbReference>
<sequence length="401" mass="44002">MHPQVVILSLILHLADSVAGSVKVGGEAGPSVTLPCHYSGAVTSMCWNRGSCSLFTCQNGIVWTNGTHVTYRKDTRYKLLGDLSRRDVSLTIENTAVSDSGVYCCRVEHRGWFNDMKITVSLEIVPPKVTTTPIVTTVPTVTTVRTSTTVPTTTTVPMTTVPTTTVPTTMSIPTTTTVLTTMTVSTTTSVPTTTSIPTTTSVPVTTTVSTFVPPMPLPRQNHEPVATSPSSPQPAETHPTTLQGAIRREPTSSPLYSYTTDGNDTVTESSDGLWNNNQTQLFLEHSLLTANTTKGIYAGVCISVLVLLALLGVIIAKMFHLAAFKLKLCKMQLKRKSKQKTISTLRIVFMPRTKTQWCSLRVYAHECRRLNRHQHIRRLLDPKTIFLFQFHLAFQHVSDTG</sequence>
<comment type="subcellular location">
    <subcellularLocation>
        <location evidence="1">Cell membrane</location>
        <topology evidence="1">Single-pass type I membrane protein</topology>
    </subcellularLocation>
</comment>
<evidence type="ECO:0000256" key="3">
    <source>
        <dbReference type="ARBA" id="ARBA00022692"/>
    </source>
</evidence>
<keyword evidence="5 12" id="KW-1133">Transmembrane helix</keyword>
<feature type="transmembrane region" description="Helical" evidence="12">
    <location>
        <begin position="296"/>
        <end position="324"/>
    </location>
</feature>
<dbReference type="VEuPathDB" id="HostDB:ENSG00000113249"/>
<reference evidence="14 15" key="1">
    <citation type="journal article" date="2001" name="Nature">
        <title>Initial sequencing and analysis of the human genome.</title>
        <authorList>
            <consortium name="International Human Genome Sequencing Consortium"/>
            <person name="Lander E.S."/>
            <person name="Linton L.M."/>
            <person name="Birren B."/>
            <person name="Nusbaum C."/>
            <person name="Zody M.C."/>
            <person name="Baldwin J."/>
            <person name="Devon K."/>
            <person name="Dewar K."/>
            <person name="Doyle M."/>
            <person name="FitzHugh W."/>
            <person name="Funke R."/>
            <person name="Gage D."/>
            <person name="Harris K."/>
            <person name="Heaford A."/>
            <person name="Howland J."/>
            <person name="Kann L."/>
            <person name="Lehoczky J."/>
            <person name="LeVine R."/>
            <person name="McEwan P."/>
            <person name="McKernan K."/>
            <person name="Meldrim J."/>
            <person name="Mesirov J.P."/>
            <person name="Miranda C."/>
            <person name="Morris W."/>
            <person name="Naylor J."/>
            <person name="Raymond C."/>
            <person name="Rosetti M."/>
            <person name="Santos R."/>
            <person name="Sheridan A."/>
            <person name="Sougnez C."/>
            <person name="Stange-Thomann N."/>
            <person name="Stojanovic N."/>
            <person name="Subramanian A."/>
            <person name="Wyman D."/>
            <person name="Rogers J."/>
            <person name="Sulston J."/>
            <person name="Ainscough R."/>
            <person name="Beck S."/>
            <person name="Bentley D."/>
            <person name="Burton J."/>
            <person name="Clee C."/>
            <person name="Carter N."/>
            <person name="Coulson A."/>
            <person name="Deadman R."/>
            <person name="Deloukas P."/>
            <person name="Dunham A."/>
            <person name="Dunham I."/>
            <person name="Durbin R."/>
            <person name="French L."/>
            <person name="Grafham D."/>
            <person name="Gregory S."/>
            <person name="Hubbard T."/>
            <person name="Humphray S."/>
            <person name="Hunt A."/>
            <person name="Jones M."/>
            <person name="Lloyd C."/>
            <person name="McMurray A."/>
            <person name="Matthews L."/>
            <person name="Mercer S."/>
            <person name="Milne S."/>
            <person name="Mullikin J.C."/>
            <person name="Mungall A."/>
            <person name="Plumb R."/>
            <person name="Ross M."/>
            <person name="Shownkeen R."/>
            <person name="Sims S."/>
            <person name="Waterston R.H."/>
            <person name="Wilson R.K."/>
            <person name="Hillier L.W."/>
            <person name="McPherson J.D."/>
            <person name="Marra M.A."/>
            <person name="Mardis E.R."/>
            <person name="Fulton L.A."/>
            <person name="Chinwalla A.T."/>
            <person name="Pepin K.H."/>
            <person name="Gish W.R."/>
            <person name="Chissoe S.L."/>
            <person name="Wendl M.C."/>
            <person name="Delehaunty K.D."/>
            <person name="Miner T.L."/>
            <person name="Delehaunty A."/>
            <person name="Kramer J.B."/>
            <person name="Cook L.L."/>
            <person name="Fulton R.S."/>
            <person name="Johnson D.L."/>
            <person name="Minx P.J."/>
            <person name="Clifton S.W."/>
            <person name="Hawkins T."/>
            <person name="Branscomb E."/>
            <person name="Predki P."/>
            <person name="Richardson P."/>
            <person name="Wenning S."/>
            <person name="Slezak T."/>
            <person name="Doggett N."/>
            <person name="Cheng J.F."/>
            <person name="Olsen A."/>
            <person name="Lucas S."/>
            <person name="Elkin C."/>
            <person name="Uberbacher E."/>
            <person name="Frazier M."/>
            <person name="Gibbs R.A."/>
            <person name="Muzny D.M."/>
            <person name="Scherer S.E."/>
            <person name="Bouck J.B."/>
            <person name="Sodergren E.J."/>
            <person name="Worley K.C."/>
            <person name="Rives C.M."/>
            <person name="Gorrell J.H."/>
            <person name="Metzker M.L."/>
            <person name="Naylor S.L."/>
            <person name="Kucherlapati R.S."/>
            <person name="Nelson D.L."/>
            <person name="Weinstock G.M."/>
            <person name="Sakaki Y."/>
            <person name="Fujiyama A."/>
            <person name="Hattori M."/>
            <person name="Yada T."/>
            <person name="Toyoda A."/>
            <person name="Itoh T."/>
            <person name="Kawagoe C."/>
            <person name="Watanabe H."/>
            <person name="Totoki Y."/>
            <person name="Taylor T."/>
            <person name="Weissenbach J."/>
            <person name="Heilig R."/>
            <person name="Saurin W."/>
            <person name="Artiguenave F."/>
            <person name="Brottier P."/>
            <person name="Bruls T."/>
            <person name="Pelletier E."/>
            <person name="Robert C."/>
            <person name="Wincker P."/>
            <person name="Smith D.R."/>
            <person name="Doucette-Stamm L."/>
            <person name="Rubenfield M."/>
            <person name="Weinstock K."/>
            <person name="Lee H.M."/>
            <person name="Dubois J."/>
            <person name="Rosenthal A."/>
            <person name="Platzer M."/>
            <person name="Nyakatura G."/>
            <person name="Taudien S."/>
            <person name="Rump A."/>
            <person name="Yang H."/>
            <person name="Yu J."/>
            <person name="Wang J."/>
            <person name="Huang G."/>
            <person name="Gu J."/>
            <person name="Hood L."/>
            <person name="Rowen L."/>
            <person name="Madan A."/>
            <person name="Qin S."/>
            <person name="Davis R.W."/>
            <person name="Federspiel N.A."/>
            <person name="Abola A.P."/>
            <person name="Proctor M.J."/>
            <person name="Myers R.M."/>
            <person name="Schmutz J."/>
            <person name="Dickson M."/>
            <person name="Grimwood J."/>
            <person name="Cox D.R."/>
            <person name="Olson M.V."/>
            <person name="Kaul R."/>
            <person name="Raymond C."/>
            <person name="Shimizu N."/>
            <person name="Kawasaki K."/>
            <person name="Minoshima S."/>
            <person name="Evans G.A."/>
            <person name="Athanasiou M."/>
            <person name="Schultz R."/>
            <person name="Roe B.A."/>
            <person name="Chen F."/>
            <person name="Pan H."/>
            <person name="Ramser J."/>
            <person name="Lehrach H."/>
            <person name="Reinhardt R."/>
            <person name="McCombie W.R."/>
            <person name="de la Bastide M."/>
            <person name="Dedhia N."/>
            <person name="Blocker H."/>
            <person name="Hornischer K."/>
            <person name="Nordsiek G."/>
            <person name="Agarwala R."/>
            <person name="Aravind L."/>
            <person name="Bailey J.A."/>
            <person name="Bateman A."/>
            <person name="Batzoglou S."/>
            <person name="Birney E."/>
            <person name="Bork P."/>
            <person name="Brown D.G."/>
            <person name="Burge C.B."/>
            <person name="Cerutti L."/>
            <person name="Chen H.C."/>
            <person name="Church D."/>
            <person name="Clamp M."/>
            <person name="Copley R.R."/>
            <person name="Doerks T."/>
            <person name="Eddy S.R."/>
            <person name="Eichler E.E."/>
            <person name="Furey T.S."/>
            <person name="Galagan J."/>
            <person name="Gilbert J.G."/>
            <person name="Harmon C."/>
            <person name="Hayashizaki Y."/>
            <person name="Haussler D."/>
            <person name="Hermjakob H."/>
            <person name="Hokamp K."/>
            <person name="Jang W."/>
            <person name="Johnson L.S."/>
            <person name="Jones T.A."/>
            <person name="Kasif S."/>
            <person name="Kaspryzk A."/>
            <person name="Kennedy S."/>
            <person name="Kent W.J."/>
            <person name="Kitts P."/>
            <person name="Koonin E.V."/>
            <person name="Korf I."/>
            <person name="Kulp D."/>
            <person name="Lancet D."/>
            <person name="Lowe T.M."/>
            <person name="McLysaght A."/>
            <person name="Mikkelsen T."/>
            <person name="Moran J.V."/>
            <person name="Mulder N."/>
            <person name="Pollara V.J."/>
            <person name="Ponting C.P."/>
            <person name="Schuler G."/>
            <person name="Schultz J."/>
            <person name="Slater G."/>
            <person name="Smit A.F."/>
            <person name="Stupka E."/>
            <person name="Szustakowski J."/>
            <person name="Thierry-Mieg D."/>
            <person name="Thierry-Mieg J."/>
            <person name="Wagner L."/>
            <person name="Wallis J."/>
            <person name="Wheeler R."/>
            <person name="Williams A."/>
            <person name="Wolf Y.I."/>
            <person name="Wolfe K.H."/>
            <person name="Yang S.P."/>
            <person name="Yeh R.F."/>
            <person name="Collins F."/>
            <person name="Guyer M.S."/>
            <person name="Peterson J."/>
            <person name="Felsenfeld A."/>
            <person name="Wetterstrand K.A."/>
            <person name="Patrinos A."/>
            <person name="Morgan M.J."/>
            <person name="de Jong P."/>
            <person name="Catanese J.J."/>
            <person name="Osoegawa K."/>
            <person name="Shizuya H."/>
            <person name="Choi S."/>
            <person name="Chen Y.J."/>
        </authorList>
    </citation>
    <scope>NUCLEOTIDE SEQUENCE [LARGE SCALE GENOMIC DNA]</scope>
</reference>
<organism evidence="14 15">
    <name type="scientific">Homo sapiens</name>
    <name type="common">Human</name>
    <dbReference type="NCBI Taxonomy" id="9606"/>
    <lineage>
        <taxon>Eukaryota</taxon>
        <taxon>Metazoa</taxon>
        <taxon>Chordata</taxon>
        <taxon>Craniata</taxon>
        <taxon>Vertebrata</taxon>
        <taxon>Euteleostomi</taxon>
        <taxon>Mammalia</taxon>
        <taxon>Eutheria</taxon>
        <taxon>Euarchontoglires</taxon>
        <taxon>Primates</taxon>
        <taxon>Haplorrhini</taxon>
        <taxon>Catarrhini</taxon>
        <taxon>Hominidae</taxon>
        <taxon>Homo</taxon>
    </lineage>
</organism>
<evidence type="ECO:0007829" key="16">
    <source>
        <dbReference type="PubMed" id="18669648"/>
    </source>
</evidence>
<evidence type="ECO:0000256" key="6">
    <source>
        <dbReference type="ARBA" id="ARBA00023136"/>
    </source>
</evidence>
<dbReference type="Ensembl" id="ENST00000522693.5">
    <property type="protein sequence ID" value="ENSP00000428524.1"/>
    <property type="gene ID" value="ENSG00000113249.14"/>
</dbReference>
<protein>
    <submittedName>
        <fullName evidence="14">Hepatitis A virus cellular receptor 1</fullName>
    </submittedName>
</protein>
<keyword evidence="8" id="KW-0325">Glycoprotein</keyword>
<dbReference type="Antibodypedia" id="2353">
    <property type="antibodies" value="1024 antibodies from 38 providers"/>
</dbReference>
<evidence type="ECO:0000256" key="4">
    <source>
        <dbReference type="ARBA" id="ARBA00022729"/>
    </source>
</evidence>
<dbReference type="ExpressionAtlas" id="E9PFX0">
    <property type="expression patterns" value="baseline and differential"/>
</dbReference>
<dbReference type="DisGeNET" id="26762"/>
<keyword evidence="3 12" id="KW-0812">Transmembrane</keyword>
<reference evidence="14 15" key="3">
    <citation type="journal article" date="2004" name="Nature">
        <title>Finishing the euchromatic sequence of the human genome.</title>
        <authorList>
            <consortium name="International Human Genome Sequencing Consortium"/>
        </authorList>
    </citation>
    <scope>NUCLEOTIDE SEQUENCE [LARGE SCALE GENOMIC DNA]</scope>
</reference>
<dbReference type="InterPro" id="IPR003006">
    <property type="entry name" value="Ig/MHC_CS"/>
</dbReference>
<dbReference type="SMART" id="SM00409">
    <property type="entry name" value="IG"/>
    <property type="match status" value="1"/>
</dbReference>
<dbReference type="PROSITE" id="PS50835">
    <property type="entry name" value="IG_LIKE"/>
    <property type="match status" value="1"/>
</dbReference>
<dbReference type="Pfam" id="PF07686">
    <property type="entry name" value="V-set"/>
    <property type="match status" value="1"/>
</dbReference>
<dbReference type="GeneID" id="26762"/>
<feature type="signal peptide" evidence="13">
    <location>
        <begin position="1"/>
        <end position="20"/>
    </location>
</feature>
<dbReference type="RefSeq" id="XP_024301787.1">
    <property type="nucleotide sequence ID" value="XM_024446019.2"/>
</dbReference>
<dbReference type="DNASU" id="26762"/>
<proteinExistence type="evidence at protein level"/>
<evidence type="ECO:0000256" key="8">
    <source>
        <dbReference type="ARBA" id="ARBA00023180"/>
    </source>
</evidence>
<dbReference type="Ensembl" id="ENST00000522693.5">
    <property type="protein sequence ID" value="ENSP00000428524.1"/>
    <property type="gene ID" value="ENSG00000113249.15"/>
</dbReference>
<evidence type="ECO:0000256" key="7">
    <source>
        <dbReference type="ARBA" id="ARBA00023157"/>
    </source>
</evidence>
<dbReference type="InterPro" id="IPR003599">
    <property type="entry name" value="Ig_sub"/>
</dbReference>
<dbReference type="RefSeq" id="XP_024301789.1">
    <property type="nucleotide sequence ID" value="XM_024446021.2"/>
</dbReference>
<dbReference type="SUPFAM" id="SSF48726">
    <property type="entry name" value="Immunoglobulin"/>
    <property type="match status" value="1"/>
</dbReference>
<dbReference type="OpenTargets" id="ENSG00000113249"/>
<evidence type="ECO:0000256" key="5">
    <source>
        <dbReference type="ARBA" id="ARBA00022989"/>
    </source>
</evidence>
<dbReference type="OrthoDB" id="8447307at2759"/>
<gene>
    <name evidence="14" type="primary">HAVCR1</name>
</gene>
<feature type="region of interest" description="Disordered" evidence="11">
    <location>
        <begin position="216"/>
        <end position="257"/>
    </location>
</feature>
<keyword evidence="15" id="KW-1185">Reference proteome</keyword>
<feature type="compositionally biased region" description="Polar residues" evidence="11">
    <location>
        <begin position="227"/>
        <end position="243"/>
    </location>
</feature>
<evidence type="ECO:0000256" key="11">
    <source>
        <dbReference type="SAM" id="MobiDB-lite"/>
    </source>
</evidence>
<reference evidence="16" key="4">
    <citation type="journal article" date="2008" name="Proc. Natl. Acad. Sci. U.S.A.">
        <title>A quantitative atlas of mitotic phosphorylation.</title>
        <authorList>
            <person name="Dephoure N."/>
            <person name="Zhou C."/>
            <person name="Villen J."/>
            <person name="Beausoleil S.A."/>
            <person name="Bakalarski C.E."/>
            <person name="Elledge S.J."/>
            <person name="Gygi S.P."/>
        </authorList>
    </citation>
    <scope>IDENTIFICATION BY MASS SPECTROMETRY [LARGE SCALE ANALYSIS]</scope>
</reference>
<evidence type="ECO:0000256" key="13">
    <source>
        <dbReference type="SAM" id="SignalP"/>
    </source>
</evidence>
<dbReference type="EMBL" id="AC026777">
    <property type="status" value="NOT_ANNOTATED_CDS"/>
    <property type="molecule type" value="Genomic_DNA"/>
</dbReference>
<evidence type="ECO:0000256" key="1">
    <source>
        <dbReference type="ARBA" id="ARBA00004251"/>
    </source>
</evidence>
<dbReference type="Proteomes" id="UP000005640">
    <property type="component" value="Chromosome 5"/>
</dbReference>
<dbReference type="InterPro" id="IPR013783">
    <property type="entry name" value="Ig-like_fold"/>
</dbReference>
<dbReference type="PANTHER" id="PTHR47009">
    <property type="entry name" value="HEPATITIS A VIRUS CELLULAR RECEPTOR 1 HOMOLOG"/>
    <property type="match status" value="1"/>
</dbReference>